<keyword evidence="2" id="KW-1185">Reference proteome</keyword>
<accession>A0A0T6LS48</accession>
<dbReference type="Proteomes" id="UP000050867">
    <property type="component" value="Unassembled WGS sequence"/>
</dbReference>
<dbReference type="EMBL" id="LLZU01000020">
    <property type="protein sequence ID" value="KRV48671.1"/>
    <property type="molecule type" value="Genomic_DNA"/>
</dbReference>
<sequence length="143" mass="16110">MVSWLREFISTGDWIRFGRFINLAAYIRPNGLGELIREVLDSDLSPVNREDLVEILGEIQDSCAVSVLVRIFEHSWPGEMPFPSLSRKCIEALGAIGTEESFAAARRIAVNESYPSPLRWYAAIELGIEDELGFDEDEMLCEA</sequence>
<organism evidence="1 2">
    <name type="scientific">Wenjunlia vitaminophila</name>
    <name type="common">Streptomyces vitaminophilus</name>
    <dbReference type="NCBI Taxonomy" id="76728"/>
    <lineage>
        <taxon>Bacteria</taxon>
        <taxon>Bacillati</taxon>
        <taxon>Actinomycetota</taxon>
        <taxon>Actinomycetes</taxon>
        <taxon>Kitasatosporales</taxon>
        <taxon>Streptomycetaceae</taxon>
        <taxon>Wenjunlia</taxon>
    </lineage>
</organism>
<dbReference type="InterPro" id="IPR011989">
    <property type="entry name" value="ARM-like"/>
</dbReference>
<evidence type="ECO:0000313" key="2">
    <source>
        <dbReference type="Proteomes" id="UP000050867"/>
    </source>
</evidence>
<proteinExistence type="predicted"/>
<reference evidence="1 2" key="1">
    <citation type="submission" date="2015-10" db="EMBL/GenBank/DDBJ databases">
        <title>Draft genome sequence of pyrrolomycin-producing Streptomyces vitaminophilus.</title>
        <authorList>
            <person name="Graham D.E."/>
            <person name="Mahan K.M."/>
            <person name="Klingeman D.M."/>
            <person name="Hettich R.L."/>
            <person name="Parry R.J."/>
        </authorList>
    </citation>
    <scope>NUCLEOTIDE SEQUENCE [LARGE SCALE GENOMIC DNA]</scope>
    <source>
        <strain evidence="1 2">ATCC 31673</strain>
    </source>
</reference>
<evidence type="ECO:0008006" key="3">
    <source>
        <dbReference type="Google" id="ProtNLM"/>
    </source>
</evidence>
<protein>
    <recommendedName>
        <fullName evidence="3">HEAT repeat domain-containing protein</fullName>
    </recommendedName>
</protein>
<comment type="caution">
    <text evidence="1">The sequence shown here is derived from an EMBL/GenBank/DDBJ whole genome shotgun (WGS) entry which is preliminary data.</text>
</comment>
<name>A0A0T6LS48_WENVI</name>
<evidence type="ECO:0000313" key="1">
    <source>
        <dbReference type="EMBL" id="KRV48671.1"/>
    </source>
</evidence>
<dbReference type="AlphaFoldDB" id="A0A0T6LS48"/>
<dbReference type="Gene3D" id="1.25.10.10">
    <property type="entry name" value="Leucine-rich Repeat Variant"/>
    <property type="match status" value="1"/>
</dbReference>
<gene>
    <name evidence="1" type="ORF">AQ490_24370</name>
</gene>